<evidence type="ECO:0000313" key="1">
    <source>
        <dbReference type="EMBL" id="GLK69214.1"/>
    </source>
</evidence>
<name>A0A9W6J4I5_9HYPH</name>
<gene>
    <name evidence="1" type="ORF">GCM10008179_28520</name>
</gene>
<proteinExistence type="predicted"/>
<sequence>MPERIAARFKLHLRCENCLKDSVQIFDVPDVVDAPTNVSELLESGALEHQPFACKECESAIGMLVGVTASRPVDEPATPPRPGGRTTYAVQGFRRDRDKRLVADVPILATSEAAARRCAQRYEDAGGGAIATAQVTYPATGDYDPPVVLVQTGAVPQSALNAIRSAA</sequence>
<evidence type="ECO:0000313" key="2">
    <source>
        <dbReference type="Proteomes" id="UP001143372"/>
    </source>
</evidence>
<dbReference type="RefSeq" id="WP_271169445.1">
    <property type="nucleotide sequence ID" value="NZ_BSFI01000021.1"/>
</dbReference>
<reference evidence="1" key="1">
    <citation type="journal article" date="2014" name="Int. J. Syst. Evol. Microbiol.">
        <title>Complete genome sequence of Corynebacterium casei LMG S-19264T (=DSM 44701T), isolated from a smear-ripened cheese.</title>
        <authorList>
            <consortium name="US DOE Joint Genome Institute (JGI-PGF)"/>
            <person name="Walter F."/>
            <person name="Albersmeier A."/>
            <person name="Kalinowski J."/>
            <person name="Ruckert C."/>
        </authorList>
    </citation>
    <scope>NUCLEOTIDE SEQUENCE</scope>
    <source>
        <strain evidence="1">VKM B-2347</strain>
    </source>
</reference>
<keyword evidence="2" id="KW-1185">Reference proteome</keyword>
<accession>A0A9W6J4I5</accession>
<dbReference type="EMBL" id="BSFI01000021">
    <property type="protein sequence ID" value="GLK69214.1"/>
    <property type="molecule type" value="Genomic_DNA"/>
</dbReference>
<reference evidence="1" key="2">
    <citation type="submission" date="2023-01" db="EMBL/GenBank/DDBJ databases">
        <authorList>
            <person name="Sun Q."/>
            <person name="Evtushenko L."/>
        </authorList>
    </citation>
    <scope>NUCLEOTIDE SEQUENCE</scope>
    <source>
        <strain evidence="1">VKM B-2347</strain>
    </source>
</reference>
<organism evidence="1 2">
    <name type="scientific">Hansschlegelia plantiphila</name>
    <dbReference type="NCBI Taxonomy" id="374655"/>
    <lineage>
        <taxon>Bacteria</taxon>
        <taxon>Pseudomonadati</taxon>
        <taxon>Pseudomonadota</taxon>
        <taxon>Alphaproteobacteria</taxon>
        <taxon>Hyphomicrobiales</taxon>
        <taxon>Methylopilaceae</taxon>
        <taxon>Hansschlegelia</taxon>
    </lineage>
</organism>
<comment type="caution">
    <text evidence="1">The sequence shown here is derived from an EMBL/GenBank/DDBJ whole genome shotgun (WGS) entry which is preliminary data.</text>
</comment>
<dbReference type="Proteomes" id="UP001143372">
    <property type="component" value="Unassembled WGS sequence"/>
</dbReference>
<protein>
    <submittedName>
        <fullName evidence="1">Uncharacterized protein</fullName>
    </submittedName>
</protein>
<dbReference type="AlphaFoldDB" id="A0A9W6J4I5"/>